<comment type="caution">
    <text evidence="2">The sequence shown here is derived from an EMBL/GenBank/DDBJ whole genome shotgun (WGS) entry which is preliminary data.</text>
</comment>
<sequence>MSEPESVEYSEVSSTTNVSFRLALIWSRKGSPPIAAGFGSLALVSCRDKPDASGGGASVIDGGTIGSDGGGGGDFASKVGGGGGGGGGIALGGFCGRLGTPGDVLGSIGGLLLKGAELTARSSARRELISAKKGSPPGRGGAGGGTSVMLDDPESTRDAGTGGGASGKGGGSVLGGGGFPEGVTKESWLSPEATEENDSDRKCVSFFGLLGGIFGTFKEARDGADVAADSGATGATGGNGGGTTEGSGGGAAFGIVGATGTFLRGGLVVGVAGTGAECGREALGTGILGAVGGTIPDLLSLLTDLSLGIPPAKISPNCGAIDTAGAPLPPGVAPDGIGGPPADTEDGFVPSNGFDLSTVTVFFKRMPFWISPSKASRPAGIFAGGPGISRLGAPIGGGGGGGGGGPAIVWTYLGCCVVI</sequence>
<dbReference type="AlphaFoldDB" id="A0A8H7LC13"/>
<reference evidence="2" key="1">
    <citation type="submission" date="2020-10" db="EMBL/GenBank/DDBJ databases">
        <title>The Whole-Genome Sequence of Metschnikowia persimmonesis, a Novel Endophytic Yeast Species Isolated from Medicinal Plant Diospyros kaki Thumb.</title>
        <authorList>
            <person name="Rahmat E."/>
            <person name="Kang Y."/>
        </authorList>
    </citation>
    <scope>NUCLEOTIDE SEQUENCE</scope>
    <source>
        <strain evidence="2">KIOM G15050</strain>
    </source>
</reference>
<accession>A0A8H7LC13</accession>
<keyword evidence="3" id="KW-1185">Reference proteome</keyword>
<evidence type="ECO:0000313" key="3">
    <source>
        <dbReference type="Proteomes" id="UP000649328"/>
    </source>
</evidence>
<evidence type="ECO:0000313" key="2">
    <source>
        <dbReference type="EMBL" id="KAF8002070.1"/>
    </source>
</evidence>
<feature type="compositionally biased region" description="Gly residues" evidence="1">
    <location>
        <begin position="160"/>
        <end position="180"/>
    </location>
</feature>
<name>A0A8H7LC13_9ASCO</name>
<evidence type="ECO:0000256" key="1">
    <source>
        <dbReference type="SAM" id="MobiDB-lite"/>
    </source>
</evidence>
<feature type="region of interest" description="Disordered" evidence="1">
    <location>
        <begin position="128"/>
        <end position="196"/>
    </location>
</feature>
<proteinExistence type="predicted"/>
<dbReference type="EMBL" id="JACBPP010000004">
    <property type="protein sequence ID" value="KAF8002070.1"/>
    <property type="molecule type" value="Genomic_DNA"/>
</dbReference>
<gene>
    <name evidence="2" type="ORF">HF325_003035</name>
</gene>
<protein>
    <submittedName>
        <fullName evidence="2">Uncharacterized protein</fullName>
    </submittedName>
</protein>
<feature type="compositionally biased region" description="Gly residues" evidence="1">
    <location>
        <begin position="137"/>
        <end position="146"/>
    </location>
</feature>
<organism evidence="2 3">
    <name type="scientific">Metschnikowia pulcherrima</name>
    <dbReference type="NCBI Taxonomy" id="27326"/>
    <lineage>
        <taxon>Eukaryota</taxon>
        <taxon>Fungi</taxon>
        <taxon>Dikarya</taxon>
        <taxon>Ascomycota</taxon>
        <taxon>Saccharomycotina</taxon>
        <taxon>Pichiomycetes</taxon>
        <taxon>Metschnikowiaceae</taxon>
        <taxon>Metschnikowia</taxon>
    </lineage>
</organism>
<dbReference type="Proteomes" id="UP000649328">
    <property type="component" value="Unassembled WGS sequence"/>
</dbReference>